<sequence>MRRSRKVILRSVQLLLVLALLYIPMMEHPPKMPIYKSLEQQPLIESEQISRTSDSEQQTDIPVSGKKKFLAYTPIIK</sequence>
<protein>
    <submittedName>
        <fullName evidence="2">Uncharacterized protein</fullName>
    </submittedName>
</protein>
<dbReference type="EMBL" id="JAMAST010000001">
    <property type="protein sequence ID" value="MCL1630727.1"/>
    <property type="molecule type" value="Genomic_DNA"/>
</dbReference>
<dbReference type="Proteomes" id="UP001203004">
    <property type="component" value="Unassembled WGS sequence"/>
</dbReference>
<gene>
    <name evidence="2" type="ORF">M3N64_02000</name>
</gene>
<keyword evidence="1" id="KW-0472">Membrane</keyword>
<accession>A0ABT0M790</accession>
<comment type="caution">
    <text evidence="2">The sequence shown here is derived from an EMBL/GenBank/DDBJ whole genome shotgun (WGS) entry which is preliminary data.</text>
</comment>
<organism evidence="2 3">
    <name type="scientific">Sporolactobacillus mangiferae</name>
    <dbReference type="NCBI Taxonomy" id="2940498"/>
    <lineage>
        <taxon>Bacteria</taxon>
        <taxon>Bacillati</taxon>
        <taxon>Bacillota</taxon>
        <taxon>Bacilli</taxon>
        <taxon>Bacillales</taxon>
        <taxon>Sporolactobacillaceae</taxon>
        <taxon>Sporolactobacillus</taxon>
    </lineage>
</organism>
<name>A0ABT0M790_9BACL</name>
<reference evidence="2 3" key="1">
    <citation type="submission" date="2022-05" db="EMBL/GenBank/DDBJ databases">
        <title>Sporolactobacillus sp nov CPB3-1, isolated from tree bark (Mangifera indica L.).</title>
        <authorList>
            <person name="Phuengjayaem S."/>
            <person name="Tanasupawat S."/>
        </authorList>
    </citation>
    <scope>NUCLEOTIDE SEQUENCE [LARGE SCALE GENOMIC DNA]</scope>
    <source>
        <strain evidence="2 3">CPB3-1</strain>
    </source>
</reference>
<evidence type="ECO:0000313" key="2">
    <source>
        <dbReference type="EMBL" id="MCL1630727.1"/>
    </source>
</evidence>
<evidence type="ECO:0000313" key="3">
    <source>
        <dbReference type="Proteomes" id="UP001203004"/>
    </source>
</evidence>
<evidence type="ECO:0000256" key="1">
    <source>
        <dbReference type="SAM" id="Phobius"/>
    </source>
</evidence>
<proteinExistence type="predicted"/>
<dbReference type="RefSeq" id="WP_249096568.1">
    <property type="nucleotide sequence ID" value="NZ_JAMAST010000001.1"/>
</dbReference>
<feature type="transmembrane region" description="Helical" evidence="1">
    <location>
        <begin position="7"/>
        <end position="25"/>
    </location>
</feature>
<keyword evidence="1" id="KW-1133">Transmembrane helix</keyword>
<keyword evidence="1" id="KW-0812">Transmembrane</keyword>
<keyword evidence="3" id="KW-1185">Reference proteome</keyword>